<sequence length="299" mass="33989">MARQTFTGLESQDLRDWEATPTLANSDWSVIVFILGLSLGWHLAGYRRAAAANPAATGDTANPEAEPDLGPQDLTQLPFTQAIQWLAYGKDLEQADQYETAIAVYAEGLKRFPRNFRLWHEQGLALAKLQRFEEAIASYDRAYELRPRDPSLAHERGDTLLQLERYEEAITAFDIYLKYTPDSEHIRSDRGYALYQLGCYKEALQWLNPIVQSQSSDRYSVRHAHFYQINCLWQLGELETALKSCREAMRQYPDSCFKKQQEALRQRIADLTSDAEPSEPTPEPTLESAAAVSTSSENT</sequence>
<name>A0ABV0JCQ8_9CYAN</name>
<proteinExistence type="predicted"/>
<dbReference type="InterPro" id="IPR011990">
    <property type="entry name" value="TPR-like_helical_dom_sf"/>
</dbReference>
<dbReference type="InterPro" id="IPR051685">
    <property type="entry name" value="Ycf3/AcsC/BcsC/TPR_MFPF"/>
</dbReference>
<feature type="region of interest" description="Disordered" evidence="4">
    <location>
        <begin position="270"/>
        <end position="299"/>
    </location>
</feature>
<keyword evidence="2 3" id="KW-0802">TPR repeat</keyword>
<dbReference type="EMBL" id="JAMPKM010000011">
    <property type="protein sequence ID" value="MEP0818840.1"/>
    <property type="molecule type" value="Genomic_DNA"/>
</dbReference>
<organism evidence="5 6">
    <name type="scientific">Trichocoleus desertorum GB2-A4</name>
    <dbReference type="NCBI Taxonomy" id="2933944"/>
    <lineage>
        <taxon>Bacteria</taxon>
        <taxon>Bacillati</taxon>
        <taxon>Cyanobacteriota</taxon>
        <taxon>Cyanophyceae</taxon>
        <taxon>Leptolyngbyales</taxon>
        <taxon>Trichocoleusaceae</taxon>
        <taxon>Trichocoleus</taxon>
    </lineage>
</organism>
<evidence type="ECO:0000256" key="4">
    <source>
        <dbReference type="SAM" id="MobiDB-lite"/>
    </source>
</evidence>
<dbReference type="Proteomes" id="UP001464891">
    <property type="component" value="Unassembled WGS sequence"/>
</dbReference>
<dbReference type="PROSITE" id="PS50005">
    <property type="entry name" value="TPR"/>
    <property type="match status" value="2"/>
</dbReference>
<evidence type="ECO:0000256" key="2">
    <source>
        <dbReference type="ARBA" id="ARBA00022803"/>
    </source>
</evidence>
<dbReference type="PANTHER" id="PTHR44943">
    <property type="entry name" value="CELLULOSE SYNTHASE OPERON PROTEIN C"/>
    <property type="match status" value="1"/>
</dbReference>
<feature type="repeat" description="TPR" evidence="3">
    <location>
        <begin position="116"/>
        <end position="149"/>
    </location>
</feature>
<dbReference type="Gene3D" id="1.25.40.10">
    <property type="entry name" value="Tetratricopeptide repeat domain"/>
    <property type="match status" value="2"/>
</dbReference>
<accession>A0ABV0JCQ8</accession>
<dbReference type="SUPFAM" id="SSF48452">
    <property type="entry name" value="TPR-like"/>
    <property type="match status" value="1"/>
</dbReference>
<evidence type="ECO:0000313" key="6">
    <source>
        <dbReference type="Proteomes" id="UP001464891"/>
    </source>
</evidence>
<evidence type="ECO:0000256" key="1">
    <source>
        <dbReference type="ARBA" id="ARBA00022737"/>
    </source>
</evidence>
<dbReference type="Pfam" id="PF13432">
    <property type="entry name" value="TPR_16"/>
    <property type="match status" value="3"/>
</dbReference>
<evidence type="ECO:0000313" key="5">
    <source>
        <dbReference type="EMBL" id="MEP0818840.1"/>
    </source>
</evidence>
<reference evidence="5 6" key="1">
    <citation type="submission" date="2022-04" db="EMBL/GenBank/DDBJ databases">
        <title>Positive selection, recombination, and allopatry shape intraspecific diversity of widespread and dominant cyanobacteria.</title>
        <authorList>
            <person name="Wei J."/>
            <person name="Shu W."/>
            <person name="Hu C."/>
        </authorList>
    </citation>
    <scope>NUCLEOTIDE SEQUENCE [LARGE SCALE GENOMIC DNA]</scope>
    <source>
        <strain evidence="5 6">GB2-A4</strain>
    </source>
</reference>
<protein>
    <submittedName>
        <fullName evidence="5">Tetratricopeptide repeat protein</fullName>
    </submittedName>
</protein>
<dbReference type="InterPro" id="IPR019734">
    <property type="entry name" value="TPR_rpt"/>
</dbReference>
<dbReference type="RefSeq" id="WP_190437356.1">
    <property type="nucleotide sequence ID" value="NZ_JAMPKM010000011.1"/>
</dbReference>
<evidence type="ECO:0000256" key="3">
    <source>
        <dbReference type="PROSITE-ProRule" id="PRU00339"/>
    </source>
</evidence>
<dbReference type="PANTHER" id="PTHR44943:SF4">
    <property type="entry name" value="TPR REPEAT-CONTAINING PROTEIN MJ0798"/>
    <property type="match status" value="1"/>
</dbReference>
<feature type="repeat" description="TPR" evidence="3">
    <location>
        <begin position="150"/>
        <end position="183"/>
    </location>
</feature>
<gene>
    <name evidence="5" type="ORF">NC998_17220</name>
</gene>
<keyword evidence="6" id="KW-1185">Reference proteome</keyword>
<comment type="caution">
    <text evidence="5">The sequence shown here is derived from an EMBL/GenBank/DDBJ whole genome shotgun (WGS) entry which is preliminary data.</text>
</comment>
<keyword evidence="1" id="KW-0677">Repeat</keyword>
<dbReference type="SMART" id="SM00028">
    <property type="entry name" value="TPR"/>
    <property type="match status" value="5"/>
</dbReference>